<feature type="signal peptide" evidence="2">
    <location>
        <begin position="1"/>
        <end position="22"/>
    </location>
</feature>
<organism evidence="3 4">
    <name type="scientific">Agreia bicolorata</name>
    <dbReference type="NCBI Taxonomy" id="110935"/>
    <lineage>
        <taxon>Bacteria</taxon>
        <taxon>Bacillati</taxon>
        <taxon>Actinomycetota</taxon>
        <taxon>Actinomycetes</taxon>
        <taxon>Micrococcales</taxon>
        <taxon>Microbacteriaceae</taxon>
        <taxon>Agreia</taxon>
    </lineage>
</organism>
<dbReference type="Proteomes" id="UP000032503">
    <property type="component" value="Unassembled WGS sequence"/>
</dbReference>
<keyword evidence="2" id="KW-0732">Signal</keyword>
<reference evidence="3 4" key="1">
    <citation type="journal article" date="2001" name="Int. J. Syst. Evol. Microbiol.">
        <title>Agreia bicolorata gen. nov., sp. nov., to accommodate actinobacteria isolated from narrow reed grass infected by the nematode Heteroanguina graminophila.</title>
        <authorList>
            <person name="Evtushenko L.I."/>
            <person name="Dorofeeva L.V."/>
            <person name="Dobrovolskaya T.G."/>
            <person name="Streshinskaya G.M."/>
            <person name="Subbotin S.A."/>
            <person name="Tiedje J.M."/>
        </authorList>
    </citation>
    <scope>NUCLEOTIDE SEQUENCE [LARGE SCALE GENOMIC DNA]</scope>
    <source>
        <strain evidence="3 4">VKM Ac-1804</strain>
    </source>
</reference>
<evidence type="ECO:0000256" key="1">
    <source>
        <dbReference type="SAM" id="Phobius"/>
    </source>
</evidence>
<dbReference type="SUPFAM" id="SSF63825">
    <property type="entry name" value="YWTD domain"/>
    <property type="match status" value="1"/>
</dbReference>
<keyword evidence="1" id="KW-0472">Membrane</keyword>
<keyword evidence="1" id="KW-0812">Transmembrane</keyword>
<sequence length="332" mass="33511">MGVATFTIGLVSIGIVAAPASAASGRTLATGSLHAISCDEDVNALTLFSIDAATAAATAIGDGAPESEAECALQAAWNPVTSTAYYSAEGLEPAVLTRIDPKTGDSTPVGMLALNGERNGIDSMAIGNDGAAYAIQDDTLYSLDLDTAALTKIAVLGTSALLGFSVDPTTGLFYAIRPGGQVFTIDVVAGTATLVGIVDVDGGIFSLQIDRAGVLWMEVDSGEDEVEGRTGDLWSADLADLAGSSLRSGTIADAEQTIYIQSLLYIPGPVVPVEPPVVQPPAVAPVTPVTPPAPKLANTGVDAAPIAAGGALVAMLGLALLVPAIRRRRANV</sequence>
<gene>
    <name evidence="3" type="ORF">TZ00_17590</name>
</gene>
<evidence type="ECO:0008006" key="5">
    <source>
        <dbReference type="Google" id="ProtNLM"/>
    </source>
</evidence>
<evidence type="ECO:0000313" key="4">
    <source>
        <dbReference type="Proteomes" id="UP000032503"/>
    </source>
</evidence>
<proteinExistence type="predicted"/>
<feature type="chain" id="PRO_5045163694" description="LPXTG-motif cell wall anchor domain-containing protein" evidence="2">
    <location>
        <begin position="23"/>
        <end position="332"/>
    </location>
</feature>
<keyword evidence="1" id="KW-1133">Transmembrane helix</keyword>
<evidence type="ECO:0000313" key="3">
    <source>
        <dbReference type="EMBL" id="KJC62976.1"/>
    </source>
</evidence>
<dbReference type="EMBL" id="JYFC01000010">
    <property type="protein sequence ID" value="KJC62976.1"/>
    <property type="molecule type" value="Genomic_DNA"/>
</dbReference>
<accession>A0ABR5CBP4</accession>
<protein>
    <recommendedName>
        <fullName evidence="5">LPXTG-motif cell wall anchor domain-containing protein</fullName>
    </recommendedName>
</protein>
<comment type="caution">
    <text evidence="3">The sequence shown here is derived from an EMBL/GenBank/DDBJ whole genome shotgun (WGS) entry which is preliminary data.</text>
</comment>
<name>A0ABR5CBP4_9MICO</name>
<keyword evidence="4" id="KW-1185">Reference proteome</keyword>
<evidence type="ECO:0000256" key="2">
    <source>
        <dbReference type="SAM" id="SignalP"/>
    </source>
</evidence>
<feature type="transmembrane region" description="Helical" evidence="1">
    <location>
        <begin position="303"/>
        <end position="325"/>
    </location>
</feature>